<name>A0A9X0WJ82_9GAMM</name>
<dbReference type="InterPro" id="IPR001610">
    <property type="entry name" value="PAC"/>
</dbReference>
<feature type="domain" description="HAMP" evidence="21">
    <location>
        <begin position="339"/>
        <end position="393"/>
    </location>
</feature>
<evidence type="ECO:0000256" key="17">
    <source>
        <dbReference type="SAM" id="Phobius"/>
    </source>
</evidence>
<dbReference type="CDD" id="cd16922">
    <property type="entry name" value="HATPase_EvgS-ArcB-TorS-like"/>
    <property type="match status" value="1"/>
</dbReference>
<evidence type="ECO:0000256" key="6">
    <source>
        <dbReference type="ARBA" id="ARBA00022679"/>
    </source>
</evidence>
<evidence type="ECO:0000259" key="19">
    <source>
        <dbReference type="PROSITE" id="PS50110"/>
    </source>
</evidence>
<dbReference type="PRINTS" id="PR00344">
    <property type="entry name" value="BCTRLSENSOR"/>
</dbReference>
<dbReference type="SMART" id="SM00086">
    <property type="entry name" value="PAC"/>
    <property type="match status" value="3"/>
</dbReference>
<keyword evidence="24" id="KW-1185">Reference proteome</keyword>
<keyword evidence="4" id="KW-1003">Cell membrane</keyword>
<evidence type="ECO:0000256" key="1">
    <source>
        <dbReference type="ARBA" id="ARBA00000085"/>
    </source>
</evidence>
<dbReference type="Pfam" id="PF08447">
    <property type="entry name" value="PAS_3"/>
    <property type="match status" value="2"/>
</dbReference>
<keyword evidence="8" id="KW-0547">Nucleotide-binding</keyword>
<keyword evidence="5 15" id="KW-0597">Phosphoprotein</keyword>
<dbReference type="SUPFAM" id="SSF47226">
    <property type="entry name" value="Histidine-containing phosphotransfer domain, HPT domain"/>
    <property type="match status" value="1"/>
</dbReference>
<keyword evidence="11 17" id="KW-1133">Transmembrane helix</keyword>
<dbReference type="EC" id="2.7.13.3" evidence="3"/>
<dbReference type="CDD" id="cd00088">
    <property type="entry name" value="HPT"/>
    <property type="match status" value="1"/>
</dbReference>
<dbReference type="CDD" id="cd06225">
    <property type="entry name" value="HAMP"/>
    <property type="match status" value="1"/>
</dbReference>
<keyword evidence="12" id="KW-0902">Two-component regulatory system</keyword>
<dbReference type="SMART" id="SM00387">
    <property type="entry name" value="HATPase_c"/>
    <property type="match status" value="1"/>
</dbReference>
<dbReference type="Gene3D" id="3.40.50.2300">
    <property type="match status" value="1"/>
</dbReference>
<dbReference type="Gene3D" id="3.30.450.20">
    <property type="entry name" value="PAS domain"/>
    <property type="match status" value="2"/>
</dbReference>
<evidence type="ECO:0000256" key="12">
    <source>
        <dbReference type="ARBA" id="ARBA00023012"/>
    </source>
</evidence>
<dbReference type="Proteomes" id="UP001138802">
    <property type="component" value="Unassembled WGS sequence"/>
</dbReference>
<dbReference type="InterPro" id="IPR036097">
    <property type="entry name" value="HisK_dim/P_sf"/>
</dbReference>
<dbReference type="CDD" id="cd17546">
    <property type="entry name" value="REC_hyHK_CKI1_RcsC-like"/>
    <property type="match status" value="1"/>
</dbReference>
<dbReference type="Gene3D" id="2.10.70.100">
    <property type="match status" value="1"/>
</dbReference>
<evidence type="ECO:0000256" key="9">
    <source>
        <dbReference type="ARBA" id="ARBA00022777"/>
    </source>
</evidence>
<dbReference type="Pfam" id="PF00512">
    <property type="entry name" value="HisKA"/>
    <property type="match status" value="1"/>
</dbReference>
<keyword evidence="13 17" id="KW-0472">Membrane</keyword>
<evidence type="ECO:0000256" key="3">
    <source>
        <dbReference type="ARBA" id="ARBA00012438"/>
    </source>
</evidence>
<dbReference type="PROSITE" id="PS50112">
    <property type="entry name" value="PAS"/>
    <property type="match status" value="1"/>
</dbReference>
<dbReference type="InterPro" id="IPR013655">
    <property type="entry name" value="PAS_fold_3"/>
</dbReference>
<dbReference type="Pfam" id="PF00672">
    <property type="entry name" value="HAMP"/>
    <property type="match status" value="1"/>
</dbReference>
<dbReference type="PANTHER" id="PTHR45339">
    <property type="entry name" value="HYBRID SIGNAL TRANSDUCTION HISTIDINE KINASE J"/>
    <property type="match status" value="1"/>
</dbReference>
<feature type="domain" description="PAS" evidence="20">
    <location>
        <begin position="423"/>
        <end position="494"/>
    </location>
</feature>
<dbReference type="InterPro" id="IPR008207">
    <property type="entry name" value="Sig_transdc_His_kin_Hpt_dom"/>
</dbReference>
<dbReference type="InterPro" id="IPR004358">
    <property type="entry name" value="Sig_transdc_His_kin-like_C"/>
</dbReference>
<comment type="catalytic activity">
    <reaction evidence="1">
        <text>ATP + protein L-histidine = ADP + protein N-phospho-L-histidine.</text>
        <dbReference type="EC" id="2.7.13.3"/>
    </reaction>
</comment>
<keyword evidence="7 17" id="KW-0812">Transmembrane</keyword>
<evidence type="ECO:0000256" key="4">
    <source>
        <dbReference type="ARBA" id="ARBA00022475"/>
    </source>
</evidence>
<comment type="caution">
    <text evidence="23">The sequence shown here is derived from an EMBL/GenBank/DDBJ whole genome shotgun (WGS) entry which is preliminary data.</text>
</comment>
<evidence type="ECO:0000256" key="15">
    <source>
        <dbReference type="PROSITE-ProRule" id="PRU00169"/>
    </source>
</evidence>
<evidence type="ECO:0000256" key="16">
    <source>
        <dbReference type="SAM" id="MobiDB-lite"/>
    </source>
</evidence>
<feature type="domain" description="Histidine kinase" evidence="18">
    <location>
        <begin position="697"/>
        <end position="918"/>
    </location>
</feature>
<feature type="modified residue" description="4-aspartylphosphate" evidence="15">
    <location>
        <position position="992"/>
    </location>
</feature>
<dbReference type="Gene3D" id="3.30.565.10">
    <property type="entry name" value="Histidine kinase-like ATPase, C-terminal domain"/>
    <property type="match status" value="1"/>
</dbReference>
<evidence type="ECO:0000256" key="8">
    <source>
        <dbReference type="ARBA" id="ARBA00022741"/>
    </source>
</evidence>
<dbReference type="InterPro" id="IPR003660">
    <property type="entry name" value="HAMP_dom"/>
</dbReference>
<dbReference type="CDD" id="cd00130">
    <property type="entry name" value="PAS"/>
    <property type="match status" value="2"/>
</dbReference>
<dbReference type="PROSITE" id="PS50885">
    <property type="entry name" value="HAMP"/>
    <property type="match status" value="1"/>
</dbReference>
<feature type="region of interest" description="Disordered" evidence="16">
    <location>
        <begin position="1199"/>
        <end position="1229"/>
    </location>
</feature>
<dbReference type="Gene3D" id="1.20.120.160">
    <property type="entry name" value="HPT domain"/>
    <property type="match status" value="1"/>
</dbReference>
<dbReference type="Pfam" id="PF00072">
    <property type="entry name" value="Response_reg"/>
    <property type="match status" value="1"/>
</dbReference>
<proteinExistence type="predicted"/>
<evidence type="ECO:0000256" key="5">
    <source>
        <dbReference type="ARBA" id="ARBA00022553"/>
    </source>
</evidence>
<dbReference type="InterPro" id="IPR001789">
    <property type="entry name" value="Sig_transdc_resp-reg_receiver"/>
</dbReference>
<dbReference type="InterPro" id="IPR036641">
    <property type="entry name" value="HPT_dom_sf"/>
</dbReference>
<evidence type="ECO:0000256" key="7">
    <source>
        <dbReference type="ARBA" id="ARBA00022692"/>
    </source>
</evidence>
<dbReference type="PROSITE" id="PS50894">
    <property type="entry name" value="HPT"/>
    <property type="match status" value="1"/>
</dbReference>
<dbReference type="InterPro" id="IPR005467">
    <property type="entry name" value="His_kinase_dom"/>
</dbReference>
<evidence type="ECO:0000259" key="18">
    <source>
        <dbReference type="PROSITE" id="PS50109"/>
    </source>
</evidence>
<dbReference type="SMART" id="SM00091">
    <property type="entry name" value="PAS"/>
    <property type="match status" value="2"/>
</dbReference>
<dbReference type="InterPro" id="IPR000014">
    <property type="entry name" value="PAS"/>
</dbReference>
<reference evidence="23 24" key="1">
    <citation type="journal article" date="2020" name="Microorganisms">
        <title>Osmotic Adaptation and Compatible Solute Biosynthesis of Phototrophic Bacteria as Revealed from Genome Analyses.</title>
        <authorList>
            <person name="Imhoff J.F."/>
            <person name="Rahn T."/>
            <person name="Kunzel S."/>
            <person name="Keller A."/>
            <person name="Neulinger S.C."/>
        </authorList>
    </citation>
    <scope>NUCLEOTIDE SEQUENCE [LARGE SCALE GENOMIC DNA]</scope>
    <source>
        <strain evidence="23 24">DSM 21303</strain>
    </source>
</reference>
<dbReference type="EMBL" id="NRSD01000015">
    <property type="protein sequence ID" value="MBK1645719.1"/>
    <property type="molecule type" value="Genomic_DNA"/>
</dbReference>
<evidence type="ECO:0000313" key="24">
    <source>
        <dbReference type="Proteomes" id="UP001138802"/>
    </source>
</evidence>
<dbReference type="SMART" id="SM00304">
    <property type="entry name" value="HAMP"/>
    <property type="match status" value="1"/>
</dbReference>
<dbReference type="SMART" id="SM00388">
    <property type="entry name" value="HisKA"/>
    <property type="match status" value="1"/>
</dbReference>
<dbReference type="NCBIfam" id="TIGR00229">
    <property type="entry name" value="sensory_box"/>
    <property type="match status" value="1"/>
</dbReference>
<keyword evidence="6" id="KW-0808">Transferase</keyword>
<evidence type="ECO:0000259" key="21">
    <source>
        <dbReference type="PROSITE" id="PS50885"/>
    </source>
</evidence>
<dbReference type="SUPFAM" id="SSF158472">
    <property type="entry name" value="HAMP domain-like"/>
    <property type="match status" value="1"/>
</dbReference>
<sequence length="1292" mass="142574">MTRTTRADAHGLKRWWTRPPRFATRLALYFGTLFALTLGTLFALWYLGLPQLGLEGVRHRWLQETSRLLEYGADQRLLTLLRALEERRSDILFNTESRTLARQLRADDPAVQESLETLYERLQRAYPGRYERFLILHPQTGQILASHDPAERGQVFEDFGLIERVRQSGHAELIAERPFPDGTSGLVIIRQFFGERLDDDPATQPIGIAVAFLNVALLFEGYSRPAVVSPLLGTRVCVFDSQGRVIRGLRGETDPHTGIRLRDSFGCGDAETLARWVAVEQGAVSYRAVALGDGQVWTLASALSQSEALERLEVGVGPLIMVGLFLTMLGLLLITLAARRLTHPLRALTAAVGQLGHGHFETRVQSVRGETRELRTLAHAFNRMAGEIQANQQSLTQLVAERTADLRATQARLEASMAQLTRSEALYRALFEQAPLGILLADATTGRIIEVNDRCAEIVGRARGDLEQLEWMELADPDELPSIQQALEELNRGSRVSFHGEQRYAHPDGSLHWFDLWVAPINLNEARTCQLAFMQDCTERVAGANRIRETLYHLRLATDAAEIGVWTWDLESGVITADARVCRWFEVSADQCRAGVDVAFWRSRVHPDDLDEAATKLERAIATGTSFEHSYRLSLPSGRERTIHAVSFIEPESAKGPARMLGIHQDVTVQHRAEAQLRAETQAAEAASRAKSQFLAHMSHEIRTPLNAILGLVQVLEHSVHDPDQVEILRQISDAGRSLRSILDDILDLSKIEAEQLHLDSRPFRLETLLATIETLQGAVARAKGLVFVITAPEMFEGALRGDPLRLQQILNNLLDNAIKFTDRGEVRLEVTPLDVRDEQVRLRFEISDTGTGISPAALPNLFMPFTQADTGISRRFGGTGLGLSISKRLVELLGGELSVRSQVGAGSTFRLEMSFARTQERVAATLTTPAARGARLAGLHCLVVDDSAINLDVLERMLALEGARATRASDGEQALVCLRAAPMAFDAVLMDVQMPVLDGLSATRAIRGELGLTRLPILAVTAGVLKDEQQRARAAGIDDLLPKPIEFEQLVATLIRLTTRPPADPSMPPPRLSVPAVPAFAEPYPQEEMLAGIDPARAALFGGTGQARFREVLRVFLSETERNLTELRAACAQGARDEATALLHRLRGAAANLGAYELVEPARQLEERMRGSQPDAPEPRELWLGQLDAALARLRDTAASWQPEPPSSDGPDQEPITPERVAEPLDRSRLADLRMALESQRPRPAREAFHALRASLTQTYGPERIRIIAAAIDELRFAAALAALDALTGED</sequence>
<dbReference type="RefSeq" id="WP_200388532.1">
    <property type="nucleotide sequence ID" value="NZ_NRSD01000015.1"/>
</dbReference>
<dbReference type="InterPro" id="IPR003594">
    <property type="entry name" value="HATPase_dom"/>
</dbReference>
<feature type="domain" description="HPt" evidence="22">
    <location>
        <begin position="1106"/>
        <end position="1202"/>
    </location>
</feature>
<dbReference type="InterPro" id="IPR003661">
    <property type="entry name" value="HisK_dim/P_dom"/>
</dbReference>
<dbReference type="PROSITE" id="PS50110">
    <property type="entry name" value="RESPONSE_REGULATORY"/>
    <property type="match status" value="1"/>
</dbReference>
<dbReference type="Gene3D" id="6.10.340.10">
    <property type="match status" value="1"/>
</dbReference>
<dbReference type="Pfam" id="PF02518">
    <property type="entry name" value="HATPase_c"/>
    <property type="match status" value="1"/>
</dbReference>
<comment type="subcellular location">
    <subcellularLocation>
        <location evidence="2">Cell membrane</location>
        <topology evidence="2">Multi-pass membrane protein</topology>
    </subcellularLocation>
</comment>
<dbReference type="SUPFAM" id="SSF47384">
    <property type="entry name" value="Homodimeric domain of signal transducing histidine kinase"/>
    <property type="match status" value="1"/>
</dbReference>
<dbReference type="SUPFAM" id="SSF55874">
    <property type="entry name" value="ATPase domain of HSP90 chaperone/DNA topoisomerase II/histidine kinase"/>
    <property type="match status" value="1"/>
</dbReference>
<evidence type="ECO:0000259" key="20">
    <source>
        <dbReference type="PROSITE" id="PS50112"/>
    </source>
</evidence>
<organism evidence="23 24">
    <name type="scientific">Thiocapsa imhoffii</name>
    <dbReference type="NCBI Taxonomy" id="382777"/>
    <lineage>
        <taxon>Bacteria</taxon>
        <taxon>Pseudomonadati</taxon>
        <taxon>Pseudomonadota</taxon>
        <taxon>Gammaproteobacteria</taxon>
        <taxon>Chromatiales</taxon>
        <taxon>Chromatiaceae</taxon>
        <taxon>Thiocapsa</taxon>
    </lineage>
</organism>
<dbReference type="InterPro" id="IPR035965">
    <property type="entry name" value="PAS-like_dom_sf"/>
</dbReference>
<evidence type="ECO:0000256" key="11">
    <source>
        <dbReference type="ARBA" id="ARBA00022989"/>
    </source>
</evidence>
<keyword evidence="10" id="KW-0067">ATP-binding</keyword>
<dbReference type="GO" id="GO:0005524">
    <property type="term" value="F:ATP binding"/>
    <property type="evidence" value="ECO:0007669"/>
    <property type="project" value="UniProtKB-KW"/>
</dbReference>
<dbReference type="Gene3D" id="1.10.287.130">
    <property type="match status" value="1"/>
</dbReference>
<dbReference type="CDD" id="cd00082">
    <property type="entry name" value="HisKA"/>
    <property type="match status" value="1"/>
</dbReference>
<dbReference type="InterPro" id="IPR036890">
    <property type="entry name" value="HATPase_C_sf"/>
</dbReference>
<gene>
    <name evidence="23" type="ORF">CKO25_13880</name>
</gene>
<evidence type="ECO:0000256" key="14">
    <source>
        <dbReference type="PROSITE-ProRule" id="PRU00110"/>
    </source>
</evidence>
<dbReference type="SUPFAM" id="SSF52172">
    <property type="entry name" value="CheY-like"/>
    <property type="match status" value="1"/>
</dbReference>
<dbReference type="FunFam" id="3.30.565.10:FF:000010">
    <property type="entry name" value="Sensor histidine kinase RcsC"/>
    <property type="match status" value="1"/>
</dbReference>
<dbReference type="SUPFAM" id="SSF55785">
    <property type="entry name" value="PYP-like sensor domain (PAS domain)"/>
    <property type="match status" value="2"/>
</dbReference>
<evidence type="ECO:0000256" key="13">
    <source>
        <dbReference type="ARBA" id="ARBA00023136"/>
    </source>
</evidence>
<dbReference type="PANTHER" id="PTHR45339:SF1">
    <property type="entry name" value="HYBRID SIGNAL TRANSDUCTION HISTIDINE KINASE J"/>
    <property type="match status" value="1"/>
</dbReference>
<keyword evidence="9" id="KW-0418">Kinase</keyword>
<dbReference type="GO" id="GO:0005886">
    <property type="term" value="C:plasma membrane"/>
    <property type="evidence" value="ECO:0007669"/>
    <property type="project" value="UniProtKB-SubCell"/>
</dbReference>
<dbReference type="InterPro" id="IPR011006">
    <property type="entry name" value="CheY-like_superfamily"/>
</dbReference>
<evidence type="ECO:0000313" key="23">
    <source>
        <dbReference type="EMBL" id="MBK1645719.1"/>
    </source>
</evidence>
<evidence type="ECO:0000256" key="2">
    <source>
        <dbReference type="ARBA" id="ARBA00004651"/>
    </source>
</evidence>
<evidence type="ECO:0000259" key="22">
    <source>
        <dbReference type="PROSITE" id="PS50894"/>
    </source>
</evidence>
<protein>
    <recommendedName>
        <fullName evidence="3">histidine kinase</fullName>
        <ecNumber evidence="3">2.7.13.3</ecNumber>
    </recommendedName>
</protein>
<dbReference type="GO" id="GO:0000155">
    <property type="term" value="F:phosphorelay sensor kinase activity"/>
    <property type="evidence" value="ECO:0007669"/>
    <property type="project" value="InterPro"/>
</dbReference>
<dbReference type="Pfam" id="PF01627">
    <property type="entry name" value="Hpt"/>
    <property type="match status" value="1"/>
</dbReference>
<feature type="domain" description="Response regulatory" evidence="19">
    <location>
        <begin position="941"/>
        <end position="1059"/>
    </location>
</feature>
<dbReference type="SMART" id="SM00073">
    <property type="entry name" value="HPT"/>
    <property type="match status" value="1"/>
</dbReference>
<evidence type="ECO:0000256" key="10">
    <source>
        <dbReference type="ARBA" id="ARBA00022840"/>
    </source>
</evidence>
<feature type="transmembrane region" description="Helical" evidence="17">
    <location>
        <begin position="26"/>
        <end position="49"/>
    </location>
</feature>
<dbReference type="PROSITE" id="PS50109">
    <property type="entry name" value="HIS_KIN"/>
    <property type="match status" value="1"/>
</dbReference>
<dbReference type="SMART" id="SM00448">
    <property type="entry name" value="REC"/>
    <property type="match status" value="1"/>
</dbReference>
<accession>A0A9X0WJ82</accession>
<feature type="modified residue" description="Phosphohistidine" evidence="14">
    <location>
        <position position="1145"/>
    </location>
</feature>